<feature type="transmembrane region" description="Helical" evidence="1">
    <location>
        <begin position="6"/>
        <end position="26"/>
    </location>
</feature>
<name>A0A383BP18_9ZZZZ</name>
<reference evidence="2" key="1">
    <citation type="submission" date="2018-05" db="EMBL/GenBank/DDBJ databases">
        <authorList>
            <person name="Lanie J.A."/>
            <person name="Ng W.-L."/>
            <person name="Kazmierczak K.M."/>
            <person name="Andrzejewski T.M."/>
            <person name="Davidsen T.M."/>
            <person name="Wayne K.J."/>
            <person name="Tettelin H."/>
            <person name="Glass J.I."/>
            <person name="Rusch D."/>
            <person name="Podicherti R."/>
            <person name="Tsui H.-C.T."/>
            <person name="Winkler M.E."/>
        </authorList>
    </citation>
    <scope>NUCLEOTIDE SEQUENCE</scope>
</reference>
<protein>
    <submittedName>
        <fullName evidence="2">Uncharacterized protein</fullName>
    </submittedName>
</protein>
<dbReference type="EMBL" id="UINC01202214">
    <property type="protein sequence ID" value="SVE21907.1"/>
    <property type="molecule type" value="Genomic_DNA"/>
</dbReference>
<sequence length="41" mass="4850">WQLATYIVFLAGLIIGRLDIRVYVWVCSRDGMVDTMVYQKR</sequence>
<proteinExistence type="predicted"/>
<accession>A0A383BP18</accession>
<keyword evidence="1" id="KW-1133">Transmembrane helix</keyword>
<gene>
    <name evidence="2" type="ORF">METZ01_LOCUS474761</name>
</gene>
<keyword evidence="1" id="KW-0472">Membrane</keyword>
<evidence type="ECO:0000313" key="2">
    <source>
        <dbReference type="EMBL" id="SVE21907.1"/>
    </source>
</evidence>
<organism evidence="2">
    <name type="scientific">marine metagenome</name>
    <dbReference type="NCBI Taxonomy" id="408172"/>
    <lineage>
        <taxon>unclassified sequences</taxon>
        <taxon>metagenomes</taxon>
        <taxon>ecological metagenomes</taxon>
    </lineage>
</organism>
<feature type="non-terminal residue" evidence="2">
    <location>
        <position position="1"/>
    </location>
</feature>
<evidence type="ECO:0000256" key="1">
    <source>
        <dbReference type="SAM" id="Phobius"/>
    </source>
</evidence>
<dbReference type="AlphaFoldDB" id="A0A383BP18"/>
<keyword evidence="1" id="KW-0812">Transmembrane</keyword>